<gene>
    <name evidence="1" type="ORF">FDENT_12110</name>
</gene>
<comment type="caution">
    <text evidence="1">The sequence shown here is derived from an EMBL/GenBank/DDBJ whole genome shotgun (WGS) entry which is preliminary data.</text>
</comment>
<evidence type="ECO:0000313" key="1">
    <source>
        <dbReference type="EMBL" id="KAF5667518.1"/>
    </source>
</evidence>
<dbReference type="Proteomes" id="UP000562682">
    <property type="component" value="Unassembled WGS sequence"/>
</dbReference>
<reference evidence="1 2" key="1">
    <citation type="submission" date="2020-05" db="EMBL/GenBank/DDBJ databases">
        <title>Identification and distribution of gene clusters putatively required for synthesis of sphingolipid metabolism inhibitors in phylogenetically diverse species of the filamentous fungus Fusarium.</title>
        <authorList>
            <person name="Kim H.-S."/>
            <person name="Busman M."/>
            <person name="Brown D.W."/>
            <person name="Divon H."/>
            <person name="Uhlig S."/>
            <person name="Proctor R.H."/>
        </authorList>
    </citation>
    <scope>NUCLEOTIDE SEQUENCE [LARGE SCALE GENOMIC DNA]</scope>
    <source>
        <strain evidence="1 2">NRRL 25311</strain>
    </source>
</reference>
<name>A0A8H5WRD9_9HYPO</name>
<sequence length="481" mass="56565">MDPFSKLPSLIQTEILFHLQSDVCVKQVIQASPSMLWHFVTYKKGVIRYILNDIVPFRTSGEILQDALIIIDISDQASAKRYRETKPWQTMKVPEDFTVEQLQILWPFFIRLVHFIEDYTSKATSVYPPRAYMGIPDVLDGSGSYFQGQRLETNAMKFTSLTSAERHRFLSAFVRHELLCKIFHPRNKYRGERIAMGRPLAKMCQQSDWKILLSVHAYYTTVYGALFAHGANSWLPDIPELSQTGEPPLSSVPHEYGLLFPDNTFLNAREYEKDVDTNNRALAYVLPCFGLDCLTQILLHTRKATWHELILKTWLRALPFVSWYDWSLWTEELSNSLTETEFQSYGRLRTDQQGRDYNVINWGTSMTFRPGNRSHEWVKEVQLATYRQRAWGLFDDDRLYPKHTHHFPTFYELYRMETDFEEMGSCAKLERKHRRSQQWQDYWALDLPLPPTRRRENVANADADTIVRHLGPCVRFFWCSE</sequence>
<organism evidence="1 2">
    <name type="scientific">Fusarium denticulatum</name>
    <dbReference type="NCBI Taxonomy" id="48507"/>
    <lineage>
        <taxon>Eukaryota</taxon>
        <taxon>Fungi</taxon>
        <taxon>Dikarya</taxon>
        <taxon>Ascomycota</taxon>
        <taxon>Pezizomycotina</taxon>
        <taxon>Sordariomycetes</taxon>
        <taxon>Hypocreomycetidae</taxon>
        <taxon>Hypocreales</taxon>
        <taxon>Nectriaceae</taxon>
        <taxon>Fusarium</taxon>
        <taxon>Fusarium fujikuroi species complex</taxon>
    </lineage>
</organism>
<dbReference type="EMBL" id="JAAOAK010000404">
    <property type="protein sequence ID" value="KAF5667518.1"/>
    <property type="molecule type" value="Genomic_DNA"/>
</dbReference>
<proteinExistence type="predicted"/>
<dbReference type="AlphaFoldDB" id="A0A8H5WRD9"/>
<accession>A0A8H5WRD9</accession>
<protein>
    <submittedName>
        <fullName evidence="1">Uncharacterized protein</fullName>
    </submittedName>
</protein>
<keyword evidence="2" id="KW-1185">Reference proteome</keyword>
<evidence type="ECO:0000313" key="2">
    <source>
        <dbReference type="Proteomes" id="UP000562682"/>
    </source>
</evidence>